<evidence type="ECO:0000313" key="1">
    <source>
        <dbReference type="EMBL" id="KAF2187458.1"/>
    </source>
</evidence>
<evidence type="ECO:0000313" key="2">
    <source>
        <dbReference type="Proteomes" id="UP000800200"/>
    </source>
</evidence>
<dbReference type="Proteomes" id="UP000800200">
    <property type="component" value="Unassembled WGS sequence"/>
</dbReference>
<proteinExistence type="predicted"/>
<dbReference type="InterPro" id="IPR043502">
    <property type="entry name" value="DNA/RNA_pol_sf"/>
</dbReference>
<sequence length="62" mass="7442">INYILYKYLNIFIITYLDNMLVYINKILKEHKIHVKKVDIKKSEFTITRIKFLGLIISIKGI</sequence>
<dbReference type="SUPFAM" id="SSF56672">
    <property type="entry name" value="DNA/RNA polymerases"/>
    <property type="match status" value="1"/>
</dbReference>
<dbReference type="Gene3D" id="3.30.70.270">
    <property type="match status" value="1"/>
</dbReference>
<dbReference type="EMBL" id="ML994627">
    <property type="protein sequence ID" value="KAF2187458.1"/>
    <property type="molecule type" value="Genomic_DNA"/>
</dbReference>
<evidence type="ECO:0008006" key="3">
    <source>
        <dbReference type="Google" id="ProtNLM"/>
    </source>
</evidence>
<reference evidence="1" key="1">
    <citation type="journal article" date="2020" name="Stud. Mycol.">
        <title>101 Dothideomycetes genomes: a test case for predicting lifestyles and emergence of pathogens.</title>
        <authorList>
            <person name="Haridas S."/>
            <person name="Albert R."/>
            <person name="Binder M."/>
            <person name="Bloem J."/>
            <person name="Labutti K."/>
            <person name="Salamov A."/>
            <person name="Andreopoulos B."/>
            <person name="Baker S."/>
            <person name="Barry K."/>
            <person name="Bills G."/>
            <person name="Bluhm B."/>
            <person name="Cannon C."/>
            <person name="Castanera R."/>
            <person name="Culley D."/>
            <person name="Daum C."/>
            <person name="Ezra D."/>
            <person name="Gonzalez J."/>
            <person name="Henrissat B."/>
            <person name="Kuo A."/>
            <person name="Liang C."/>
            <person name="Lipzen A."/>
            <person name="Lutzoni F."/>
            <person name="Magnuson J."/>
            <person name="Mondo S."/>
            <person name="Nolan M."/>
            <person name="Ohm R."/>
            <person name="Pangilinan J."/>
            <person name="Park H.-J."/>
            <person name="Ramirez L."/>
            <person name="Alfaro M."/>
            <person name="Sun H."/>
            <person name="Tritt A."/>
            <person name="Yoshinaga Y."/>
            <person name="Zwiers L.-H."/>
            <person name="Turgeon B."/>
            <person name="Goodwin S."/>
            <person name="Spatafora J."/>
            <person name="Crous P."/>
            <person name="Grigoriev I."/>
        </authorList>
    </citation>
    <scope>NUCLEOTIDE SEQUENCE</scope>
    <source>
        <strain evidence="1">CBS 207.26</strain>
    </source>
</reference>
<keyword evidence="2" id="KW-1185">Reference proteome</keyword>
<dbReference type="InterPro" id="IPR043128">
    <property type="entry name" value="Rev_trsase/Diguanyl_cyclase"/>
</dbReference>
<feature type="non-terminal residue" evidence="1">
    <location>
        <position position="1"/>
    </location>
</feature>
<organism evidence="1 2">
    <name type="scientific">Zopfia rhizophila CBS 207.26</name>
    <dbReference type="NCBI Taxonomy" id="1314779"/>
    <lineage>
        <taxon>Eukaryota</taxon>
        <taxon>Fungi</taxon>
        <taxon>Dikarya</taxon>
        <taxon>Ascomycota</taxon>
        <taxon>Pezizomycotina</taxon>
        <taxon>Dothideomycetes</taxon>
        <taxon>Dothideomycetes incertae sedis</taxon>
        <taxon>Zopfiaceae</taxon>
        <taxon>Zopfia</taxon>
    </lineage>
</organism>
<dbReference type="AlphaFoldDB" id="A0A6A6EA99"/>
<accession>A0A6A6EA99</accession>
<name>A0A6A6EA99_9PEZI</name>
<gene>
    <name evidence="1" type="ORF">K469DRAFT_570305</name>
</gene>
<protein>
    <recommendedName>
        <fullName evidence="3">Reverse transcriptase domain-containing protein</fullName>
    </recommendedName>
</protein>